<dbReference type="Proteomes" id="UP000078124">
    <property type="component" value="Unassembled WGS sequence"/>
</dbReference>
<evidence type="ECO:0008006" key="3">
    <source>
        <dbReference type="Google" id="ProtNLM"/>
    </source>
</evidence>
<name>A0A8G2EAF4_RAOPL</name>
<gene>
    <name evidence="1" type="ORF">SAMEA2273876_04951</name>
</gene>
<evidence type="ECO:0000313" key="2">
    <source>
        <dbReference type="Proteomes" id="UP000078124"/>
    </source>
</evidence>
<reference evidence="1 2" key="1">
    <citation type="submission" date="2016-05" db="EMBL/GenBank/DDBJ databases">
        <authorList>
            <consortium name="Pathogen Informatics"/>
        </authorList>
    </citation>
    <scope>NUCLEOTIDE SEQUENCE [LARGE SCALE GENOMIC DNA]</scope>
    <source>
        <strain evidence="1 2">2880STDY5682802</strain>
    </source>
</reference>
<accession>A0A8G2EAF4</accession>
<evidence type="ECO:0000313" key="1">
    <source>
        <dbReference type="EMBL" id="SAQ09965.1"/>
    </source>
</evidence>
<sequence>MSKIENPVVLIHKRDNNDSYAVAITSGSQNYHDAVLMASMEPDMVGDDVDTWSKTGYYMAAEIEQLREKLKLAEEKHLHLLGVVDDYDWQRQRLYAAAEKIIRWNRQEAADRTGNAEDAEGYACVRELRDALAFCESGRSSSAGATENSRSNENVQVLQEQSSIAHVLDAVQNGVEVAAAPVNDVTTGKRITITLPDISSKAFWSGAGKTEVFHPETYKRWVKEAIERHCAIARIDVEVK</sequence>
<dbReference type="AlphaFoldDB" id="A0A8G2EAF4"/>
<comment type="caution">
    <text evidence="1">The sequence shown here is derived from an EMBL/GenBank/DDBJ whole genome shotgun (WGS) entry which is preliminary data.</text>
</comment>
<protein>
    <recommendedName>
        <fullName evidence="3">ATPase</fullName>
    </recommendedName>
</protein>
<organism evidence="1 2">
    <name type="scientific">Raoultella planticola</name>
    <name type="common">Klebsiella planticola</name>
    <dbReference type="NCBI Taxonomy" id="575"/>
    <lineage>
        <taxon>Bacteria</taxon>
        <taxon>Pseudomonadati</taxon>
        <taxon>Pseudomonadota</taxon>
        <taxon>Gammaproteobacteria</taxon>
        <taxon>Enterobacterales</taxon>
        <taxon>Enterobacteriaceae</taxon>
        <taxon>Klebsiella/Raoultella group</taxon>
        <taxon>Raoultella</taxon>
    </lineage>
</organism>
<proteinExistence type="predicted"/>
<dbReference type="EMBL" id="FLAC01000027">
    <property type="protein sequence ID" value="SAQ09965.1"/>
    <property type="molecule type" value="Genomic_DNA"/>
</dbReference>